<name>A0A175R5J3_9HYPH</name>
<dbReference type="STRING" id="401562.NS365_22275"/>
<gene>
    <name evidence="4" type="ORF">NS226_15620</name>
    <name evidence="5" type="ORF">NS365_22275</name>
</gene>
<dbReference type="PATRIC" id="fig|401562.3.peg.2835"/>
<reference evidence="6 7" key="1">
    <citation type="journal article" date="2016" name="Front. Microbiol.">
        <title>Genomic Resource of Rice Seed Associated Bacteria.</title>
        <authorList>
            <person name="Midha S."/>
            <person name="Bansal K."/>
            <person name="Sharma S."/>
            <person name="Kumar N."/>
            <person name="Patil P.P."/>
            <person name="Chaudhry V."/>
            <person name="Patil P.B."/>
        </authorList>
    </citation>
    <scope>NUCLEOTIDE SEQUENCE [LARGE SCALE GENOMIC DNA]</scope>
    <source>
        <strain evidence="4 6">NS226</strain>
        <strain evidence="5 7">NS365</strain>
    </source>
</reference>
<evidence type="ECO:0000313" key="4">
    <source>
        <dbReference type="EMBL" id="KTQ91815.1"/>
    </source>
</evidence>
<evidence type="ECO:0000313" key="7">
    <source>
        <dbReference type="Proteomes" id="UP000078529"/>
    </source>
</evidence>
<dbReference type="CDD" id="cd06974">
    <property type="entry name" value="TerD_like"/>
    <property type="match status" value="1"/>
</dbReference>
<dbReference type="PANTHER" id="PTHR32097:SF4">
    <property type="entry name" value="GENERAL STRESS PROTEIN 16U"/>
    <property type="match status" value="1"/>
</dbReference>
<dbReference type="EMBL" id="LDQA01000087">
    <property type="protein sequence ID" value="KTR02177.1"/>
    <property type="molecule type" value="Genomic_DNA"/>
</dbReference>
<dbReference type="AlphaFoldDB" id="A0A175R5J3"/>
<keyword evidence="2" id="KW-0778">Tellurium resistance</keyword>
<organism evidence="4 6">
    <name type="scientific">Aureimonas ureilytica</name>
    <dbReference type="NCBI Taxonomy" id="401562"/>
    <lineage>
        <taxon>Bacteria</taxon>
        <taxon>Pseudomonadati</taxon>
        <taxon>Pseudomonadota</taxon>
        <taxon>Alphaproteobacteria</taxon>
        <taxon>Hyphomicrobiales</taxon>
        <taxon>Aurantimonadaceae</taxon>
        <taxon>Aureimonas</taxon>
    </lineage>
</organism>
<dbReference type="Pfam" id="PF02342">
    <property type="entry name" value="TerD"/>
    <property type="match status" value="1"/>
</dbReference>
<evidence type="ECO:0000259" key="3">
    <source>
        <dbReference type="Pfam" id="PF02342"/>
    </source>
</evidence>
<comment type="similarity">
    <text evidence="1">Belongs to the CAPAB/TerDEXZ family.</text>
</comment>
<keyword evidence="7" id="KW-1185">Reference proteome</keyword>
<protein>
    <submittedName>
        <fullName evidence="4">Chemical-damaging agent resistance protein C</fullName>
    </submittedName>
</protein>
<dbReference type="Gene3D" id="2.60.60.30">
    <property type="entry name" value="sav2460 like domains"/>
    <property type="match status" value="1"/>
</dbReference>
<feature type="domain" description="TerD" evidence="3">
    <location>
        <begin position="1"/>
        <end position="187"/>
    </location>
</feature>
<dbReference type="InterPro" id="IPR051324">
    <property type="entry name" value="Stress/Tellurium_Resist"/>
</dbReference>
<proteinExistence type="inferred from homology"/>
<evidence type="ECO:0000313" key="6">
    <source>
        <dbReference type="Proteomes" id="UP000078272"/>
    </source>
</evidence>
<dbReference type="PANTHER" id="PTHR32097">
    <property type="entry name" value="CAMP-BINDING PROTEIN 1-RELATED"/>
    <property type="match status" value="1"/>
</dbReference>
<dbReference type="Proteomes" id="UP000078529">
    <property type="component" value="Unassembled WGS sequence"/>
</dbReference>
<evidence type="ECO:0000256" key="1">
    <source>
        <dbReference type="ARBA" id="ARBA00008775"/>
    </source>
</evidence>
<dbReference type="EMBL" id="LDPZ01000033">
    <property type="protein sequence ID" value="KTQ91815.1"/>
    <property type="molecule type" value="Genomic_DNA"/>
</dbReference>
<evidence type="ECO:0000256" key="2">
    <source>
        <dbReference type="ARBA" id="ARBA00022686"/>
    </source>
</evidence>
<evidence type="ECO:0000313" key="5">
    <source>
        <dbReference type="EMBL" id="KTR02177.1"/>
    </source>
</evidence>
<dbReference type="GO" id="GO:0046690">
    <property type="term" value="P:response to tellurium ion"/>
    <property type="evidence" value="ECO:0007669"/>
    <property type="project" value="UniProtKB-KW"/>
</dbReference>
<dbReference type="InterPro" id="IPR003325">
    <property type="entry name" value="TerD"/>
</dbReference>
<dbReference type="Proteomes" id="UP000078272">
    <property type="component" value="Unassembled WGS sequence"/>
</dbReference>
<dbReference type="OrthoDB" id="570928at2"/>
<sequence>MAVSLSKGGNVSLSKEAPGLTAVTVGLGWKPKVTDGAAFDLDASVFILGDNGKALSDSHFVFYNNAKSPDGAVVHSGDNRTGEGDGDDERVQIDLAKLDPAAVKVAFVVTIHDAETRKQNFGQVGDAYIRVLNAADGKELAIYDLDEDASTETAMIFGELYRNGPDWKFKAVGQGYVGGLAKAATEYGINVG</sequence>
<comment type="caution">
    <text evidence="4">The sequence shown here is derived from an EMBL/GenBank/DDBJ whole genome shotgun (WGS) entry which is preliminary data.</text>
</comment>
<dbReference type="RefSeq" id="WP_058602482.1">
    <property type="nucleotide sequence ID" value="NZ_LDPZ01000033.1"/>
</dbReference>
<accession>A0A175R5J3</accession>